<accession>A0A7J5B7G3</accession>
<dbReference type="SUPFAM" id="SSF51905">
    <property type="entry name" value="FAD/NAD(P)-binding domain"/>
    <property type="match status" value="1"/>
</dbReference>
<organism evidence="5 6">
    <name type="scientific">Gulosibacter chungangensis</name>
    <dbReference type="NCBI Taxonomy" id="979746"/>
    <lineage>
        <taxon>Bacteria</taxon>
        <taxon>Bacillati</taxon>
        <taxon>Actinomycetota</taxon>
        <taxon>Actinomycetes</taxon>
        <taxon>Micrococcales</taxon>
        <taxon>Microbacteriaceae</taxon>
        <taxon>Gulosibacter</taxon>
    </lineage>
</organism>
<dbReference type="Pfam" id="PF00743">
    <property type="entry name" value="FMO-like"/>
    <property type="match status" value="1"/>
</dbReference>
<sequence length="494" mass="55624">MTTSNHFRVAILGSGFSGLGMAAQLVRAGETDFVVFEKANEIGGVWRDNTYPGAACDTQAHVYCYSFFPHLRVSKMFAGQDEMLGYQLQMKDAFGLDKYIKYNAEVVSARWIEEDARWLITLRGGEQYTANVFVPAWGQLNAPKTPTWEGQEKFQGEQFHSAHWNHDIDLKGKKVISIGSAASAVQYVPFVAQEAEHLEVFQRSANYILPREQITFTEEQLDAFEADPSIFEASRRSIHEIREAGFERTRLNTGGQAQGAQEAIDYLNSVIEDPELREKLTPTYEFGCKRILRTSDYYPTFLRDNVSLVTSGISHFTENGVVTADGVEHEADVVIYATGFYSQNFQGDLEIIGRDGVTLADRWGTEDAEAFVGTSVDGFPNMFLIYGPNTNLNHNSNIAMFEIQQDHIIDMLNKTQHLEGVSVEIRRDRLDAFNEALQSEMEGSSFSSDCSSWYKNSKGKVINNWSGTVEEFRDWAATFNTEDYLVKSEVLVDA</sequence>
<dbReference type="EMBL" id="WBKB01000012">
    <property type="protein sequence ID" value="KAB1640813.1"/>
    <property type="molecule type" value="Genomic_DNA"/>
</dbReference>
<evidence type="ECO:0000313" key="5">
    <source>
        <dbReference type="EMBL" id="KAB1640813.1"/>
    </source>
</evidence>
<dbReference type="Gene3D" id="3.50.50.60">
    <property type="entry name" value="FAD/NAD(P)-binding domain"/>
    <property type="match status" value="2"/>
</dbReference>
<keyword evidence="2" id="KW-0285">Flavoprotein</keyword>
<dbReference type="InterPro" id="IPR051209">
    <property type="entry name" value="FAD-bind_Monooxygenase_sf"/>
</dbReference>
<keyword evidence="4" id="KW-0560">Oxidoreductase</keyword>
<name>A0A7J5B7G3_9MICO</name>
<dbReference type="PANTHER" id="PTHR42877">
    <property type="entry name" value="L-ORNITHINE N(5)-MONOOXYGENASE-RELATED"/>
    <property type="match status" value="1"/>
</dbReference>
<comment type="caution">
    <text evidence="5">The sequence shown here is derived from an EMBL/GenBank/DDBJ whole genome shotgun (WGS) entry which is preliminary data.</text>
</comment>
<dbReference type="GO" id="GO:0050661">
    <property type="term" value="F:NADP binding"/>
    <property type="evidence" value="ECO:0007669"/>
    <property type="project" value="InterPro"/>
</dbReference>
<keyword evidence="6" id="KW-1185">Reference proteome</keyword>
<proteinExistence type="inferred from homology"/>
<dbReference type="GO" id="GO:0050660">
    <property type="term" value="F:flavin adenine dinucleotide binding"/>
    <property type="evidence" value="ECO:0007669"/>
    <property type="project" value="InterPro"/>
</dbReference>
<comment type="similarity">
    <text evidence="1">Belongs to the FAD-binding monooxygenase family.</text>
</comment>
<dbReference type="RefSeq" id="WP_158053374.1">
    <property type="nucleotide sequence ID" value="NZ_WBKB01000012.1"/>
</dbReference>
<evidence type="ECO:0000313" key="6">
    <source>
        <dbReference type="Proteomes" id="UP000433493"/>
    </source>
</evidence>
<dbReference type="InterPro" id="IPR036188">
    <property type="entry name" value="FAD/NAD-bd_sf"/>
</dbReference>
<gene>
    <name evidence="5" type="ORF">F8O05_14010</name>
</gene>
<dbReference type="AlphaFoldDB" id="A0A7J5B7G3"/>
<evidence type="ECO:0000256" key="1">
    <source>
        <dbReference type="ARBA" id="ARBA00010139"/>
    </source>
</evidence>
<reference evidence="5 6" key="1">
    <citation type="submission" date="2019-09" db="EMBL/GenBank/DDBJ databases">
        <title>Phylogeny of genus Pseudoclavibacter and closely related genus.</title>
        <authorList>
            <person name="Li Y."/>
        </authorList>
    </citation>
    <scope>NUCLEOTIDE SEQUENCE [LARGE SCALE GENOMIC DNA]</scope>
    <source>
        <strain evidence="5 6">KCTC 13959</strain>
    </source>
</reference>
<evidence type="ECO:0000256" key="2">
    <source>
        <dbReference type="ARBA" id="ARBA00022630"/>
    </source>
</evidence>
<dbReference type="Proteomes" id="UP000433493">
    <property type="component" value="Unassembled WGS sequence"/>
</dbReference>
<dbReference type="OrthoDB" id="5168853at2"/>
<dbReference type="GO" id="GO:0004499">
    <property type="term" value="F:N,N-dimethylaniline monooxygenase activity"/>
    <property type="evidence" value="ECO:0007669"/>
    <property type="project" value="InterPro"/>
</dbReference>
<evidence type="ECO:0000256" key="4">
    <source>
        <dbReference type="ARBA" id="ARBA00023002"/>
    </source>
</evidence>
<evidence type="ECO:0000256" key="3">
    <source>
        <dbReference type="ARBA" id="ARBA00022827"/>
    </source>
</evidence>
<dbReference type="PANTHER" id="PTHR42877:SF4">
    <property type="entry name" value="FAD_NAD(P)-BINDING DOMAIN-CONTAINING PROTEIN-RELATED"/>
    <property type="match status" value="1"/>
</dbReference>
<keyword evidence="3" id="KW-0274">FAD</keyword>
<dbReference type="PRINTS" id="PR00419">
    <property type="entry name" value="ADXRDTASE"/>
</dbReference>
<protein>
    <submittedName>
        <fullName evidence="5">NAD(P)/FAD-dependent oxidoreductase</fullName>
    </submittedName>
</protein>
<dbReference type="InterPro" id="IPR020946">
    <property type="entry name" value="Flavin_mOase-like"/>
</dbReference>